<evidence type="ECO:0000256" key="4">
    <source>
        <dbReference type="ARBA" id="ARBA00022833"/>
    </source>
</evidence>
<dbReference type="EMBL" id="WUUT01000003">
    <property type="protein sequence ID" value="MXR51690.1"/>
    <property type="molecule type" value="Genomic_DNA"/>
</dbReference>
<sequence length="354" mass="37564">MSFRLPAFHEQAVSTPSHEDVTAMRDLLVETLASAGVDPEIDEAGNVLAHRGTGDQLVLNTHIDTVPPHVPYEREGDLVRGRGACDAKGPLAAFVDAFLHAEIDGRLTLAVTTNEETTQTGGAHLGETLDADGYIVGEPTDLDVCIAARGQFEGEVRIRGESGHASDPANGENAIRTAAPILQALESYDETRGPGAHDLLGRPTLTPSVIEGGEAINQIPGECTIQFDRRTVPPETVEEFFADLREHLDGWLTDGYDLEVGLIRPDMPAPEAFATDSDASLVEALATASGGQRRPFGAATEASYFADDAPVVVFGPGVLADEEGPVAHADREYVRLSDVEAAAEAVRTAVEQLL</sequence>
<evidence type="ECO:0000313" key="7">
    <source>
        <dbReference type="Proteomes" id="UP000466535"/>
    </source>
</evidence>
<dbReference type="SUPFAM" id="SSF53187">
    <property type="entry name" value="Zn-dependent exopeptidases"/>
    <property type="match status" value="1"/>
</dbReference>
<evidence type="ECO:0000256" key="3">
    <source>
        <dbReference type="ARBA" id="ARBA00022801"/>
    </source>
</evidence>
<dbReference type="Gene3D" id="3.40.630.10">
    <property type="entry name" value="Zn peptidases"/>
    <property type="match status" value="1"/>
</dbReference>
<dbReference type="CDD" id="cd08659">
    <property type="entry name" value="M20_ArgE_DapE-like"/>
    <property type="match status" value="1"/>
</dbReference>
<proteinExistence type="predicted"/>
<dbReference type="Gene3D" id="3.30.70.360">
    <property type="match status" value="1"/>
</dbReference>
<organism evidence="6 7">
    <name type="scientific">Halovenus carboxidivorans</name>
    <dbReference type="NCBI Taxonomy" id="2692199"/>
    <lineage>
        <taxon>Archaea</taxon>
        <taxon>Methanobacteriati</taxon>
        <taxon>Methanobacteriota</taxon>
        <taxon>Stenosarchaea group</taxon>
        <taxon>Halobacteria</taxon>
        <taxon>Halobacteriales</taxon>
        <taxon>Haloarculaceae</taxon>
        <taxon>Halovenus</taxon>
    </lineage>
</organism>
<keyword evidence="4" id="KW-0862">Zinc</keyword>
<protein>
    <submittedName>
        <fullName evidence="6">M20/M25/M40 family metallo-hydrolase</fullName>
    </submittedName>
</protein>
<gene>
    <name evidence="6" type="ORF">GRX03_08755</name>
</gene>
<keyword evidence="2" id="KW-0479">Metal-binding</keyword>
<dbReference type="Proteomes" id="UP000466535">
    <property type="component" value="Unassembled WGS sequence"/>
</dbReference>
<keyword evidence="7" id="KW-1185">Reference proteome</keyword>
<dbReference type="AlphaFoldDB" id="A0A6B0T9Y6"/>
<evidence type="ECO:0000256" key="2">
    <source>
        <dbReference type="ARBA" id="ARBA00022723"/>
    </source>
</evidence>
<dbReference type="PANTHER" id="PTHR43808">
    <property type="entry name" value="ACETYLORNITHINE DEACETYLASE"/>
    <property type="match status" value="1"/>
</dbReference>
<comment type="cofactor">
    <cofactor evidence="1">
        <name>Zn(2+)</name>
        <dbReference type="ChEBI" id="CHEBI:29105"/>
    </cofactor>
</comment>
<dbReference type="GO" id="GO:0046872">
    <property type="term" value="F:metal ion binding"/>
    <property type="evidence" value="ECO:0007669"/>
    <property type="project" value="UniProtKB-KW"/>
</dbReference>
<dbReference type="NCBIfam" id="NF006402">
    <property type="entry name" value="PRK08651.1-5"/>
    <property type="match status" value="1"/>
</dbReference>
<dbReference type="InterPro" id="IPR001261">
    <property type="entry name" value="ArgE/DapE_CS"/>
</dbReference>
<dbReference type="GO" id="GO:0016787">
    <property type="term" value="F:hydrolase activity"/>
    <property type="evidence" value="ECO:0007669"/>
    <property type="project" value="UniProtKB-KW"/>
</dbReference>
<feature type="domain" description="Peptidase M20 dimerisation" evidence="5">
    <location>
        <begin position="147"/>
        <end position="249"/>
    </location>
</feature>
<dbReference type="PROSITE" id="PS00759">
    <property type="entry name" value="ARGE_DAPE_CPG2_2"/>
    <property type="match status" value="1"/>
</dbReference>
<dbReference type="SUPFAM" id="SSF55031">
    <property type="entry name" value="Bacterial exopeptidase dimerisation domain"/>
    <property type="match status" value="1"/>
</dbReference>
<dbReference type="Pfam" id="PF01546">
    <property type="entry name" value="Peptidase_M20"/>
    <property type="match status" value="1"/>
</dbReference>
<dbReference type="Pfam" id="PF07687">
    <property type="entry name" value="M20_dimer"/>
    <property type="match status" value="1"/>
</dbReference>
<keyword evidence="3 6" id="KW-0378">Hydrolase</keyword>
<evidence type="ECO:0000256" key="1">
    <source>
        <dbReference type="ARBA" id="ARBA00001947"/>
    </source>
</evidence>
<dbReference type="InterPro" id="IPR011650">
    <property type="entry name" value="Peptidase_M20_dimer"/>
</dbReference>
<name>A0A6B0T9Y6_9EURY</name>
<dbReference type="RefSeq" id="WP_159763833.1">
    <property type="nucleotide sequence ID" value="NZ_WUUT01000003.1"/>
</dbReference>
<accession>A0A6B0T9Y6</accession>
<comment type="caution">
    <text evidence="6">The sequence shown here is derived from an EMBL/GenBank/DDBJ whole genome shotgun (WGS) entry which is preliminary data.</text>
</comment>
<dbReference type="InterPro" id="IPR002933">
    <property type="entry name" value="Peptidase_M20"/>
</dbReference>
<dbReference type="OrthoDB" id="64254at2157"/>
<reference evidence="6 7" key="1">
    <citation type="submission" date="2019-12" db="EMBL/GenBank/DDBJ databases">
        <title>Isolation and characterization of three novel carbon monoxide-oxidizing members of Halobacteria from salione crusts and soils.</title>
        <authorList>
            <person name="Myers M.R."/>
            <person name="King G.M."/>
        </authorList>
    </citation>
    <scope>NUCLEOTIDE SEQUENCE [LARGE SCALE GENOMIC DNA]</scope>
    <source>
        <strain evidence="6 7">WSH3</strain>
    </source>
</reference>
<dbReference type="InterPro" id="IPR036264">
    <property type="entry name" value="Bact_exopeptidase_dim_dom"/>
</dbReference>
<evidence type="ECO:0000313" key="6">
    <source>
        <dbReference type="EMBL" id="MXR51690.1"/>
    </source>
</evidence>
<evidence type="ECO:0000259" key="5">
    <source>
        <dbReference type="Pfam" id="PF07687"/>
    </source>
</evidence>
<dbReference type="InterPro" id="IPR050072">
    <property type="entry name" value="Peptidase_M20A"/>
</dbReference>